<dbReference type="Proteomes" id="UP001444661">
    <property type="component" value="Unassembled WGS sequence"/>
</dbReference>
<dbReference type="EMBL" id="JAQQWK010000011">
    <property type="protein sequence ID" value="KAK8024541.1"/>
    <property type="molecule type" value="Genomic_DNA"/>
</dbReference>
<proteinExistence type="inferred from homology"/>
<protein>
    <recommendedName>
        <fullName evidence="7">Cytochrome P450</fullName>
    </recommendedName>
</protein>
<dbReference type="PANTHER" id="PTHR24305:SF166">
    <property type="entry name" value="CYTOCHROME P450 12A4, MITOCHONDRIAL-RELATED"/>
    <property type="match status" value="1"/>
</dbReference>
<name>A0ABR1S314_9PEZI</name>
<evidence type="ECO:0000256" key="3">
    <source>
        <dbReference type="ARBA" id="ARBA00022723"/>
    </source>
</evidence>
<evidence type="ECO:0000256" key="2">
    <source>
        <dbReference type="ARBA" id="ARBA00022617"/>
    </source>
</evidence>
<dbReference type="InterPro" id="IPR002401">
    <property type="entry name" value="Cyt_P450_E_grp-I"/>
</dbReference>
<dbReference type="Gene3D" id="1.10.630.10">
    <property type="entry name" value="Cytochrome P450"/>
    <property type="match status" value="1"/>
</dbReference>
<evidence type="ECO:0000256" key="1">
    <source>
        <dbReference type="ARBA" id="ARBA00010617"/>
    </source>
</evidence>
<dbReference type="PRINTS" id="PR00385">
    <property type="entry name" value="P450"/>
</dbReference>
<keyword evidence="3" id="KW-0479">Metal-binding</keyword>
<organism evidence="5 6">
    <name type="scientific">Apiospora rasikravindrae</name>
    <dbReference type="NCBI Taxonomy" id="990691"/>
    <lineage>
        <taxon>Eukaryota</taxon>
        <taxon>Fungi</taxon>
        <taxon>Dikarya</taxon>
        <taxon>Ascomycota</taxon>
        <taxon>Pezizomycotina</taxon>
        <taxon>Sordariomycetes</taxon>
        <taxon>Xylariomycetidae</taxon>
        <taxon>Amphisphaeriales</taxon>
        <taxon>Apiosporaceae</taxon>
        <taxon>Apiospora</taxon>
    </lineage>
</organism>
<evidence type="ECO:0000256" key="4">
    <source>
        <dbReference type="ARBA" id="ARBA00023004"/>
    </source>
</evidence>
<dbReference type="PRINTS" id="PR00463">
    <property type="entry name" value="EP450I"/>
</dbReference>
<evidence type="ECO:0000313" key="5">
    <source>
        <dbReference type="EMBL" id="KAK8024541.1"/>
    </source>
</evidence>
<dbReference type="InterPro" id="IPR050121">
    <property type="entry name" value="Cytochrome_P450_monoxygenase"/>
</dbReference>
<reference evidence="5 6" key="1">
    <citation type="submission" date="2023-01" db="EMBL/GenBank/DDBJ databases">
        <title>Analysis of 21 Apiospora genomes using comparative genomics revels a genus with tremendous synthesis potential of carbohydrate active enzymes and secondary metabolites.</title>
        <authorList>
            <person name="Sorensen T."/>
        </authorList>
    </citation>
    <scope>NUCLEOTIDE SEQUENCE [LARGE SCALE GENOMIC DNA]</scope>
    <source>
        <strain evidence="5 6">CBS 33761</strain>
    </source>
</reference>
<evidence type="ECO:0008006" key="7">
    <source>
        <dbReference type="Google" id="ProtNLM"/>
    </source>
</evidence>
<sequence>MSFTLAIVFIISAFATCIWTYRRVLPQPIPGIPYKSSSSKRLLGDLTDVLKCRQQTGEMWSYVRDCALELKSPIFQMFMSGPTGKPWVVIADFWESYDLQMNRQGEFDRSTFLADVFGPLLPGNHVWMPSNETFRAHRRLIRDTMSPDFLNNVAAPAIHTSIQDLLALWREKIRVAPGVPFAADKDIVRGVVDLIMSASLGEQTNLNKTQTEMLSCLDAVDPPADANALADFPVAEEASVYRAVRTLVDSIQIGMSSPLPRHHMNFALRFYPSLAAARRVTDDLMTRVLAKAWAKFSRGQDGGVVSTAADLLMKREAQSATKANREVVYDTRAIRDELFGFYLAGHETTSTTLHWAVKRLSHHPDIQSSLRSALWKAYPRAFEEGRLPTAHEMAYSNVPYLDAFIEENHRLGTTIPTIIRRATRDAVVLGHTIPKGTDVFMIMNGPSFQLPALPVEESKRSASSQETRRRYGQWNAADVETFRPERFLTTDEDGRTRFDPFSGPVLPYGVGLRSCFGIKLAMMELRVILTMVVWSFELQPLAPPMSTFKAVDVNTHRAEQVILKLVEVAY</sequence>
<dbReference type="SUPFAM" id="SSF48264">
    <property type="entry name" value="Cytochrome P450"/>
    <property type="match status" value="1"/>
</dbReference>
<keyword evidence="6" id="KW-1185">Reference proteome</keyword>
<keyword evidence="4" id="KW-0408">Iron</keyword>
<dbReference type="PANTHER" id="PTHR24305">
    <property type="entry name" value="CYTOCHROME P450"/>
    <property type="match status" value="1"/>
</dbReference>
<comment type="similarity">
    <text evidence="1">Belongs to the cytochrome P450 family.</text>
</comment>
<dbReference type="InterPro" id="IPR036396">
    <property type="entry name" value="Cyt_P450_sf"/>
</dbReference>
<dbReference type="InterPro" id="IPR001128">
    <property type="entry name" value="Cyt_P450"/>
</dbReference>
<dbReference type="Pfam" id="PF00067">
    <property type="entry name" value="p450"/>
    <property type="match status" value="2"/>
</dbReference>
<gene>
    <name evidence="5" type="ORF">PG993_012607</name>
</gene>
<accession>A0ABR1S314</accession>
<keyword evidence="2" id="KW-0349">Heme</keyword>
<evidence type="ECO:0000313" key="6">
    <source>
        <dbReference type="Proteomes" id="UP001444661"/>
    </source>
</evidence>
<comment type="caution">
    <text evidence="5">The sequence shown here is derived from an EMBL/GenBank/DDBJ whole genome shotgun (WGS) entry which is preliminary data.</text>
</comment>